<reference evidence="7 8" key="1">
    <citation type="submission" date="2023-01" db="EMBL/GenBank/DDBJ databases">
        <title>Novel species of the genus Vogesella isolated from rivers.</title>
        <authorList>
            <person name="Lu H."/>
        </authorList>
    </citation>
    <scope>NUCLEOTIDE SEQUENCE [LARGE SCALE GENOMIC DNA]</scope>
    <source>
        <strain evidence="7 8">DC21W</strain>
    </source>
</reference>
<feature type="domain" description="UreE urease accessory N-terminal" evidence="6">
    <location>
        <begin position="1"/>
        <end position="64"/>
    </location>
</feature>
<comment type="caution">
    <text evidence="7">The sequence shown here is derived from an EMBL/GenBank/DDBJ whole genome shotgun (WGS) entry which is preliminary data.</text>
</comment>
<dbReference type="InterPro" id="IPR012406">
    <property type="entry name" value="UreE"/>
</dbReference>
<dbReference type="Pfam" id="PF02814">
    <property type="entry name" value="UreE_N"/>
    <property type="match status" value="1"/>
</dbReference>
<dbReference type="Proteomes" id="UP001219956">
    <property type="component" value="Unassembled WGS sequence"/>
</dbReference>
<dbReference type="SUPFAM" id="SSF69287">
    <property type="entry name" value="Urease metallochaperone UreE, N-terminal domain"/>
    <property type="match status" value="1"/>
</dbReference>
<gene>
    <name evidence="5 7" type="primary">ureE</name>
    <name evidence="7" type="ORF">PQU95_02965</name>
</gene>
<evidence type="ECO:0000256" key="3">
    <source>
        <dbReference type="ARBA" id="ARBA00022596"/>
    </source>
</evidence>
<evidence type="ECO:0000259" key="6">
    <source>
        <dbReference type="SMART" id="SM00988"/>
    </source>
</evidence>
<dbReference type="InterPro" id="IPR036118">
    <property type="entry name" value="UreE_N_sf"/>
</dbReference>
<accession>A0ABT5IUE1</accession>
<keyword evidence="3 5" id="KW-0533">Nickel</keyword>
<evidence type="ECO:0000313" key="8">
    <source>
        <dbReference type="Proteomes" id="UP001219956"/>
    </source>
</evidence>
<dbReference type="Gene3D" id="2.60.260.20">
    <property type="entry name" value="Urease metallochaperone UreE, N-terminal domain"/>
    <property type="match status" value="1"/>
</dbReference>
<name>A0ABT5IUE1_9NEIS</name>
<evidence type="ECO:0000256" key="4">
    <source>
        <dbReference type="ARBA" id="ARBA00023186"/>
    </source>
</evidence>
<dbReference type="CDD" id="cd00571">
    <property type="entry name" value="UreE"/>
    <property type="match status" value="1"/>
</dbReference>
<dbReference type="SMART" id="SM00988">
    <property type="entry name" value="UreE_N"/>
    <property type="match status" value="1"/>
</dbReference>
<dbReference type="Gene3D" id="3.30.70.790">
    <property type="entry name" value="UreE, C-terminal domain"/>
    <property type="match status" value="1"/>
</dbReference>
<evidence type="ECO:0000256" key="2">
    <source>
        <dbReference type="ARBA" id="ARBA00022490"/>
    </source>
</evidence>
<dbReference type="SUPFAM" id="SSF69737">
    <property type="entry name" value="Urease metallochaperone UreE, C-terminal domain"/>
    <property type="match status" value="1"/>
</dbReference>
<dbReference type="HAMAP" id="MF_00822">
    <property type="entry name" value="UreE"/>
    <property type="match status" value="1"/>
</dbReference>
<proteinExistence type="inferred from homology"/>
<dbReference type="InterPro" id="IPR004029">
    <property type="entry name" value="UreE_N"/>
</dbReference>
<organism evidence="7 8">
    <name type="scientific">Vogesella aquatica</name>
    <dbReference type="NCBI Taxonomy" id="2984206"/>
    <lineage>
        <taxon>Bacteria</taxon>
        <taxon>Pseudomonadati</taxon>
        <taxon>Pseudomonadota</taxon>
        <taxon>Betaproteobacteria</taxon>
        <taxon>Neisseriales</taxon>
        <taxon>Chromobacteriaceae</taxon>
        <taxon>Vogesella</taxon>
    </lineage>
</organism>
<comment type="similarity">
    <text evidence="5">Belongs to the UreE family.</text>
</comment>
<dbReference type="EMBL" id="JAQQLF010000002">
    <property type="protein sequence ID" value="MDC7716186.1"/>
    <property type="molecule type" value="Genomic_DNA"/>
</dbReference>
<keyword evidence="4 5" id="KW-0143">Chaperone</keyword>
<keyword evidence="2 5" id="KW-0963">Cytoplasm</keyword>
<dbReference type="NCBIfam" id="NF009751">
    <property type="entry name" value="PRK13261.1-1"/>
    <property type="match status" value="1"/>
</dbReference>
<dbReference type="RefSeq" id="WP_272750616.1">
    <property type="nucleotide sequence ID" value="NZ_JAQQLF010000002.1"/>
</dbReference>
<evidence type="ECO:0000313" key="7">
    <source>
        <dbReference type="EMBL" id="MDC7716186.1"/>
    </source>
</evidence>
<dbReference type="Pfam" id="PF05194">
    <property type="entry name" value="UreE_C"/>
    <property type="match status" value="1"/>
</dbReference>
<protein>
    <recommendedName>
        <fullName evidence="5">Urease accessory protein UreE</fullName>
    </recommendedName>
</protein>
<sequence length="165" mass="17756">MLVLRQHASGGQPADELVLDFDRRCKTRLLTRSAAGEEVGVMLPPGSPPLRDGDLLQADDGRCVRVVAAAEPLLHVACPDAVTLARAAYHLGNRHVKVEVGAGWLRLLQDEVLADMLQQMGLQVERLAAGFSPEHGAYGGGHHHSHGQEAAFHYAPKIHQFGGQP</sequence>
<comment type="subcellular location">
    <subcellularLocation>
        <location evidence="1 5">Cytoplasm</location>
    </subcellularLocation>
</comment>
<evidence type="ECO:0000256" key="1">
    <source>
        <dbReference type="ARBA" id="ARBA00004496"/>
    </source>
</evidence>
<dbReference type="InterPro" id="IPR007864">
    <property type="entry name" value="UreE_C_dom"/>
</dbReference>
<keyword evidence="8" id="KW-1185">Reference proteome</keyword>
<evidence type="ECO:0000256" key="5">
    <source>
        <dbReference type="HAMAP-Rule" id="MF_00822"/>
    </source>
</evidence>
<comment type="function">
    <text evidence="5">Involved in urease metallocenter assembly. Binds nickel. Probably functions as a nickel donor during metallocenter assembly.</text>
</comment>
<dbReference type="PIRSF" id="PIRSF036402">
    <property type="entry name" value="Ureas_acces_UreE"/>
    <property type="match status" value="1"/>
</dbReference>